<keyword evidence="3" id="KW-1185">Reference proteome</keyword>
<sequence>MLRNIKNEFFVVAKFHGQSLMNSFENDYSHSGSGKPVKSYINTLILAGILILNLSITAAFLILWKFSPVNETNVHYAIIALVFLCILFILFILFAIKYSKLNEHKKLNEKVIEVQIVYPEPEQKYLTGTLLSKLLSSNGNNQKINRTSSRAKTITESLSSVSISRGASKSMKSVKSISKSTSSTNTTKNSSPIVEEPHNTLDHLSFSSCEEDNCS</sequence>
<name>A0A0N5A3N1_PARTI</name>
<protein>
    <submittedName>
        <fullName evidence="4">Col_cuticle_N domain-containing protein</fullName>
    </submittedName>
</protein>
<evidence type="ECO:0000256" key="1">
    <source>
        <dbReference type="SAM" id="MobiDB-lite"/>
    </source>
</evidence>
<evidence type="ECO:0000313" key="4">
    <source>
        <dbReference type="WBParaSite" id="PTRK_0001623500.1"/>
    </source>
</evidence>
<feature type="transmembrane region" description="Helical" evidence="2">
    <location>
        <begin position="76"/>
        <end position="96"/>
    </location>
</feature>
<feature type="region of interest" description="Disordered" evidence="1">
    <location>
        <begin position="171"/>
        <end position="199"/>
    </location>
</feature>
<dbReference type="WBParaSite" id="PTRK_0001623500.1">
    <property type="protein sequence ID" value="PTRK_0001623500.1"/>
    <property type="gene ID" value="PTRK_0001623500"/>
</dbReference>
<feature type="compositionally biased region" description="Low complexity" evidence="1">
    <location>
        <begin position="171"/>
        <end position="191"/>
    </location>
</feature>
<dbReference type="AlphaFoldDB" id="A0A0N5A3N1"/>
<keyword evidence="2" id="KW-0812">Transmembrane</keyword>
<accession>A0A0N5A3N1</accession>
<evidence type="ECO:0000256" key="2">
    <source>
        <dbReference type="SAM" id="Phobius"/>
    </source>
</evidence>
<reference evidence="4" key="1">
    <citation type="submission" date="2017-02" db="UniProtKB">
        <authorList>
            <consortium name="WormBaseParasite"/>
        </authorList>
    </citation>
    <scope>IDENTIFICATION</scope>
</reference>
<keyword evidence="2" id="KW-1133">Transmembrane helix</keyword>
<keyword evidence="2" id="KW-0472">Membrane</keyword>
<feature type="transmembrane region" description="Helical" evidence="2">
    <location>
        <begin position="40"/>
        <end position="64"/>
    </location>
</feature>
<dbReference type="Proteomes" id="UP000038045">
    <property type="component" value="Unplaced"/>
</dbReference>
<organism evidence="3 4">
    <name type="scientific">Parastrongyloides trichosuri</name>
    <name type="common">Possum-specific nematode worm</name>
    <dbReference type="NCBI Taxonomy" id="131310"/>
    <lineage>
        <taxon>Eukaryota</taxon>
        <taxon>Metazoa</taxon>
        <taxon>Ecdysozoa</taxon>
        <taxon>Nematoda</taxon>
        <taxon>Chromadorea</taxon>
        <taxon>Rhabditida</taxon>
        <taxon>Tylenchina</taxon>
        <taxon>Panagrolaimomorpha</taxon>
        <taxon>Strongyloidoidea</taxon>
        <taxon>Strongyloididae</taxon>
        <taxon>Parastrongyloides</taxon>
    </lineage>
</organism>
<evidence type="ECO:0000313" key="3">
    <source>
        <dbReference type="Proteomes" id="UP000038045"/>
    </source>
</evidence>
<proteinExistence type="predicted"/>